<organism evidence="1 2">
    <name type="scientific">Planotetraspora silvatica</name>
    <dbReference type="NCBI Taxonomy" id="234614"/>
    <lineage>
        <taxon>Bacteria</taxon>
        <taxon>Bacillati</taxon>
        <taxon>Actinomycetota</taxon>
        <taxon>Actinomycetes</taxon>
        <taxon>Streptosporangiales</taxon>
        <taxon>Streptosporangiaceae</taxon>
        <taxon>Planotetraspora</taxon>
    </lineage>
</organism>
<evidence type="ECO:0000313" key="2">
    <source>
        <dbReference type="Proteomes" id="UP000644610"/>
    </source>
</evidence>
<name>A0A8J3UJL4_9ACTN</name>
<evidence type="ECO:0000313" key="1">
    <source>
        <dbReference type="EMBL" id="GII46448.1"/>
    </source>
</evidence>
<dbReference type="EMBL" id="BOOQ01000017">
    <property type="protein sequence ID" value="GII46448.1"/>
    <property type="molecule type" value="Genomic_DNA"/>
</dbReference>
<protein>
    <submittedName>
        <fullName evidence="1">Uncharacterized protein</fullName>
    </submittedName>
</protein>
<dbReference type="AlphaFoldDB" id="A0A8J3UJL4"/>
<accession>A0A8J3UJL4</accession>
<reference evidence="1" key="1">
    <citation type="submission" date="2021-01" db="EMBL/GenBank/DDBJ databases">
        <title>Whole genome shotgun sequence of Planotetraspora silvatica NBRC 100141.</title>
        <authorList>
            <person name="Komaki H."/>
            <person name="Tamura T."/>
        </authorList>
    </citation>
    <scope>NUCLEOTIDE SEQUENCE</scope>
    <source>
        <strain evidence="1">NBRC 100141</strain>
    </source>
</reference>
<comment type="caution">
    <text evidence="1">The sequence shown here is derived from an EMBL/GenBank/DDBJ whole genome shotgun (WGS) entry which is preliminary data.</text>
</comment>
<sequence length="177" mass="19079">MLRETIPDVYYSEQIEGAAEQLAAQIYRGLREGDIRAEHVLELACCMADEYRLSGPAVQEVLERRTAELAPADIARLAQELLTEMSFEPGFDLEPGLWATLETAVKIVEGDLRASGIEAVLGLAIPDWDDTGAARVEFPGGCGGPPIWPSSGRDASGALVEIADAVQEVVVELIWAV</sequence>
<gene>
    <name evidence="1" type="ORF">Psi02_28720</name>
</gene>
<keyword evidence="2" id="KW-1185">Reference proteome</keyword>
<proteinExistence type="predicted"/>
<dbReference type="RefSeq" id="WP_203974302.1">
    <property type="nucleotide sequence ID" value="NZ_BOOQ01000017.1"/>
</dbReference>
<dbReference type="Proteomes" id="UP000644610">
    <property type="component" value="Unassembled WGS sequence"/>
</dbReference>